<dbReference type="AlphaFoldDB" id="A0A0L8ANT5"/>
<dbReference type="RefSeq" id="WP_053222354.1">
    <property type="nucleotide sequence ID" value="NZ_JSVA01000004.1"/>
</dbReference>
<evidence type="ECO:0000313" key="5">
    <source>
        <dbReference type="EMBL" id="KOF04118.1"/>
    </source>
</evidence>
<keyword evidence="6" id="KW-1185">Reference proteome</keyword>
<dbReference type="InterPro" id="IPR058240">
    <property type="entry name" value="rSAM_sf"/>
</dbReference>
<dbReference type="SUPFAM" id="SSF102114">
    <property type="entry name" value="Radical SAM enzymes"/>
    <property type="match status" value="1"/>
</dbReference>
<protein>
    <submittedName>
        <fullName evidence="5">Radical SAM protein</fullName>
    </submittedName>
</protein>
<dbReference type="SMART" id="SM00729">
    <property type="entry name" value="Elp3"/>
    <property type="match status" value="1"/>
</dbReference>
<dbReference type="InterPro" id="IPR006638">
    <property type="entry name" value="Elp3/MiaA/NifB-like_rSAM"/>
</dbReference>
<dbReference type="GO" id="GO:0051536">
    <property type="term" value="F:iron-sulfur cluster binding"/>
    <property type="evidence" value="ECO:0007669"/>
    <property type="project" value="UniProtKB-KW"/>
</dbReference>
<dbReference type="NCBIfam" id="NF033668">
    <property type="entry name" value="rSAM_PA0069"/>
    <property type="match status" value="1"/>
</dbReference>
<reference evidence="6" key="1">
    <citation type="submission" date="2014-11" db="EMBL/GenBank/DDBJ databases">
        <title>Genome sequencing of Roseivirga sp. D-25.</title>
        <authorList>
            <person name="Selvaratnam C."/>
            <person name="Thevarajoo S."/>
            <person name="Goh K.M."/>
            <person name="Eee R."/>
            <person name="Chan K.-G."/>
            <person name="Chong C.S."/>
        </authorList>
    </citation>
    <scope>NUCLEOTIDE SEQUENCE [LARGE SCALE GENOMIC DNA]</scope>
    <source>
        <strain evidence="6">D-25</strain>
    </source>
</reference>
<dbReference type="Proteomes" id="UP000036908">
    <property type="component" value="Unassembled WGS sequence"/>
</dbReference>
<dbReference type="OrthoDB" id="9785699at2"/>
<dbReference type="GO" id="GO:0046872">
    <property type="term" value="F:metal ion binding"/>
    <property type="evidence" value="ECO:0007669"/>
    <property type="project" value="UniProtKB-KW"/>
</dbReference>
<keyword evidence="2" id="KW-0408">Iron</keyword>
<evidence type="ECO:0000256" key="2">
    <source>
        <dbReference type="ARBA" id="ARBA00023004"/>
    </source>
</evidence>
<dbReference type="PATRIC" id="fig|1566026.4.peg.2532"/>
<dbReference type="GO" id="GO:0003824">
    <property type="term" value="F:catalytic activity"/>
    <property type="evidence" value="ECO:0007669"/>
    <property type="project" value="InterPro"/>
</dbReference>
<proteinExistence type="predicted"/>
<comment type="caution">
    <text evidence="5">The sequence shown here is derived from an EMBL/GenBank/DDBJ whole genome shotgun (WGS) entry which is preliminary data.</text>
</comment>
<dbReference type="InterPro" id="IPR040086">
    <property type="entry name" value="MJ0683-like"/>
</dbReference>
<dbReference type="SFLD" id="SFLDG01084">
    <property type="entry name" value="Uncharacterised_Radical_SAM_Su"/>
    <property type="match status" value="1"/>
</dbReference>
<evidence type="ECO:0000256" key="3">
    <source>
        <dbReference type="ARBA" id="ARBA00023014"/>
    </source>
</evidence>
<dbReference type="SFLD" id="SFLDS00029">
    <property type="entry name" value="Radical_SAM"/>
    <property type="match status" value="1"/>
</dbReference>
<evidence type="ECO:0000256" key="1">
    <source>
        <dbReference type="ARBA" id="ARBA00022723"/>
    </source>
</evidence>
<dbReference type="Gene3D" id="3.80.30.30">
    <property type="match status" value="1"/>
</dbReference>
<evidence type="ECO:0000313" key="6">
    <source>
        <dbReference type="Proteomes" id="UP000036908"/>
    </source>
</evidence>
<keyword evidence="1" id="KW-0479">Metal-binding</keyword>
<dbReference type="InterPro" id="IPR007197">
    <property type="entry name" value="rSAM"/>
</dbReference>
<sequence length="349" mass="39643">MIKGRGAQKQVKNRFLMHEYVQEHLEAIDEFDGQNPNTKYIPIFPKTIVNKVESPDVGMTYSLNPYQGCEHGCIYCYARNSHEYWGYNAGLDFEKVIMYKESAPQLLEKHLQNPNWQPSTIVLSGNTDCYQPLEQKLEITRKLLAVFLKYKHPVGIITKNVTITRDLDIIGPLADLNLISVYFSLTTLDESVRRKLEPRTASAIRKLKAIETLTQRGVPVNIMIGPIIPGLNDHEIPEIMKAASKAGARSAGYTMVRLNGAIGQVFEHWVQEAFPDRASKILNQIKAAHGGKLNDSRYSTRMRGEGLMVQSINRLFELSKAKYFQNTEPRPKLRTDLFVKTNKGQMGLF</sequence>
<gene>
    <name evidence="5" type="ORF">OB69_03805</name>
</gene>
<evidence type="ECO:0000259" key="4">
    <source>
        <dbReference type="SMART" id="SM00729"/>
    </source>
</evidence>
<dbReference type="CDD" id="cd01335">
    <property type="entry name" value="Radical_SAM"/>
    <property type="match status" value="1"/>
</dbReference>
<dbReference type="Pfam" id="PF04055">
    <property type="entry name" value="Radical_SAM"/>
    <property type="match status" value="1"/>
</dbReference>
<accession>A0A0L8ANT5</accession>
<keyword evidence="3" id="KW-0411">Iron-sulfur</keyword>
<name>A0A0L8ANT5_9BACT</name>
<feature type="domain" description="Elp3/MiaA/NifB-like radical SAM core" evidence="4">
    <location>
        <begin position="59"/>
        <end position="284"/>
    </location>
</feature>
<dbReference type="PANTHER" id="PTHR43432:SF3">
    <property type="entry name" value="SLR0285 PROTEIN"/>
    <property type="match status" value="1"/>
</dbReference>
<dbReference type="PANTHER" id="PTHR43432">
    <property type="entry name" value="SLR0285 PROTEIN"/>
    <property type="match status" value="1"/>
</dbReference>
<dbReference type="EMBL" id="JSVA01000004">
    <property type="protein sequence ID" value="KOF04118.1"/>
    <property type="molecule type" value="Genomic_DNA"/>
</dbReference>
<organism evidence="5 6">
    <name type="scientific">Roseivirga seohaensis subsp. aquiponti</name>
    <dbReference type="NCBI Taxonomy" id="1566026"/>
    <lineage>
        <taxon>Bacteria</taxon>
        <taxon>Pseudomonadati</taxon>
        <taxon>Bacteroidota</taxon>
        <taxon>Cytophagia</taxon>
        <taxon>Cytophagales</taxon>
        <taxon>Roseivirgaceae</taxon>
        <taxon>Roseivirga</taxon>
    </lineage>
</organism>